<dbReference type="PANTHER" id="PTHR37845">
    <property type="entry name" value="SEQUENCE ORPHAN"/>
    <property type="match status" value="1"/>
</dbReference>
<dbReference type="AlphaFoldDB" id="A0A9P9WFN8"/>
<evidence type="ECO:0000313" key="1">
    <source>
        <dbReference type="EMBL" id="KAI1861078.1"/>
    </source>
</evidence>
<organism evidence="1 2">
    <name type="scientific">Neoarthrinium moseri</name>
    <dbReference type="NCBI Taxonomy" id="1658444"/>
    <lineage>
        <taxon>Eukaryota</taxon>
        <taxon>Fungi</taxon>
        <taxon>Dikarya</taxon>
        <taxon>Ascomycota</taxon>
        <taxon>Pezizomycotina</taxon>
        <taxon>Sordariomycetes</taxon>
        <taxon>Xylariomycetidae</taxon>
        <taxon>Amphisphaeriales</taxon>
        <taxon>Apiosporaceae</taxon>
        <taxon>Neoarthrinium</taxon>
    </lineage>
</organism>
<evidence type="ECO:0008006" key="3">
    <source>
        <dbReference type="Google" id="ProtNLM"/>
    </source>
</evidence>
<evidence type="ECO:0000313" key="2">
    <source>
        <dbReference type="Proteomes" id="UP000829685"/>
    </source>
</evidence>
<keyword evidence="2" id="KW-1185">Reference proteome</keyword>
<comment type="caution">
    <text evidence="1">The sequence shown here is derived from an EMBL/GenBank/DDBJ whole genome shotgun (WGS) entry which is preliminary data.</text>
</comment>
<sequence>MTETHNATPVEYYTQASLQRQLLADGAAAVVSAASISSIITVTDRSVVEKVSTRSPLLKIMAKNFAGIFTRPRSFFSTRALYIVCTMYTLTYFTANSSETLIDNFTDTNRALTGTYVSSAVFVVNTPLGVWKDVRFAQVFGARPETVQGTGAKVVASCVKAPRKMPMSVTSAFLARDFITVFGSFFLAPYVSKAVPDSLVQSAHAKASVAQLIVPGLTQLPSTPMHLLALDLYSRPKSDGVLDRLNATRRNYFSITLMRAARLVPAFGVGIILNSDLRRAWRGTPPKYQQGDTEDIKFR</sequence>
<dbReference type="GO" id="GO:0005739">
    <property type="term" value="C:mitochondrion"/>
    <property type="evidence" value="ECO:0007669"/>
    <property type="project" value="TreeGrafter"/>
</dbReference>
<dbReference type="EMBL" id="JAFIMR010000030">
    <property type="protein sequence ID" value="KAI1861078.1"/>
    <property type="molecule type" value="Genomic_DNA"/>
</dbReference>
<accession>A0A9P9WFN8</accession>
<proteinExistence type="predicted"/>
<protein>
    <recommendedName>
        <fullName evidence="3">Sequence orphan</fullName>
    </recommendedName>
</protein>
<dbReference type="Proteomes" id="UP000829685">
    <property type="component" value="Unassembled WGS sequence"/>
</dbReference>
<dbReference type="InterPro" id="IPR038781">
    <property type="entry name" value="C365.16-ike"/>
</dbReference>
<reference evidence="1" key="1">
    <citation type="submission" date="2021-03" db="EMBL/GenBank/DDBJ databases">
        <title>Revisited historic fungal species revealed as producer of novel bioactive compounds through whole genome sequencing and comparative genomics.</title>
        <authorList>
            <person name="Vignolle G.A."/>
            <person name="Hochenegger N."/>
            <person name="Mach R.L."/>
            <person name="Mach-Aigner A.R."/>
            <person name="Javad Rahimi M."/>
            <person name="Salim K.A."/>
            <person name="Chan C.M."/>
            <person name="Lim L.B.L."/>
            <person name="Cai F."/>
            <person name="Druzhinina I.S."/>
            <person name="U'Ren J.M."/>
            <person name="Derntl C."/>
        </authorList>
    </citation>
    <scope>NUCLEOTIDE SEQUENCE</scope>
    <source>
        <strain evidence="1">TUCIM 5799</strain>
    </source>
</reference>
<name>A0A9P9WFN8_9PEZI</name>
<dbReference type="PANTHER" id="PTHR37845:SF1">
    <property type="entry name" value="SEQUENCE ORPHAN"/>
    <property type="match status" value="1"/>
</dbReference>
<gene>
    <name evidence="1" type="ORF">JX265_009697</name>
</gene>